<dbReference type="PROSITE" id="PS51257">
    <property type="entry name" value="PROKAR_LIPOPROTEIN"/>
    <property type="match status" value="1"/>
</dbReference>
<dbReference type="Gene3D" id="3.40.50.1820">
    <property type="entry name" value="alpha/beta hydrolase"/>
    <property type="match status" value="1"/>
</dbReference>
<dbReference type="InterPro" id="IPR049492">
    <property type="entry name" value="BD-FAE-like_dom"/>
</dbReference>
<dbReference type="Proteomes" id="UP001500635">
    <property type="component" value="Unassembled WGS sequence"/>
</dbReference>
<keyword evidence="3" id="KW-0732">Signal</keyword>
<evidence type="ECO:0000256" key="2">
    <source>
        <dbReference type="SAM" id="MobiDB-lite"/>
    </source>
</evidence>
<feature type="chain" id="PRO_5047441077" description="BD-FAE-like domain-containing protein" evidence="3">
    <location>
        <begin position="22"/>
        <end position="395"/>
    </location>
</feature>
<feature type="compositionally biased region" description="Low complexity" evidence="2">
    <location>
        <begin position="366"/>
        <end position="377"/>
    </location>
</feature>
<feature type="compositionally biased region" description="Low complexity" evidence="2">
    <location>
        <begin position="385"/>
        <end position="395"/>
    </location>
</feature>
<evidence type="ECO:0000259" key="4">
    <source>
        <dbReference type="Pfam" id="PF20434"/>
    </source>
</evidence>
<feature type="domain" description="BD-FAE-like" evidence="4">
    <location>
        <begin position="88"/>
        <end position="290"/>
    </location>
</feature>
<feature type="region of interest" description="Disordered" evidence="2">
    <location>
        <begin position="26"/>
        <end position="94"/>
    </location>
</feature>
<evidence type="ECO:0000313" key="6">
    <source>
        <dbReference type="Proteomes" id="UP001500635"/>
    </source>
</evidence>
<organism evidence="5 6">
    <name type="scientific">Tsukamurella soli</name>
    <dbReference type="NCBI Taxonomy" id="644556"/>
    <lineage>
        <taxon>Bacteria</taxon>
        <taxon>Bacillati</taxon>
        <taxon>Actinomycetota</taxon>
        <taxon>Actinomycetes</taxon>
        <taxon>Mycobacteriales</taxon>
        <taxon>Tsukamurellaceae</taxon>
        <taxon>Tsukamurella</taxon>
    </lineage>
</organism>
<keyword evidence="1" id="KW-0378">Hydrolase</keyword>
<reference evidence="6" key="1">
    <citation type="journal article" date="2019" name="Int. J. Syst. Evol. Microbiol.">
        <title>The Global Catalogue of Microorganisms (GCM) 10K type strain sequencing project: providing services to taxonomists for standard genome sequencing and annotation.</title>
        <authorList>
            <consortium name="The Broad Institute Genomics Platform"/>
            <consortium name="The Broad Institute Genome Sequencing Center for Infectious Disease"/>
            <person name="Wu L."/>
            <person name="Ma J."/>
        </authorList>
    </citation>
    <scope>NUCLEOTIDE SEQUENCE [LARGE SCALE GENOMIC DNA]</scope>
    <source>
        <strain evidence="6">JCM 17688</strain>
    </source>
</reference>
<sequence>MHRARVTRLTLLAVATGVAVAACGTATDDGTGPTSPNPSQSQAHEPDEVEGDSAVPPSASGTVPIPPPIRLQYPVPGGGGDPRQNVGDLYLPTSATRPGAPADLPVVVLLHGGGWRTPATLAALSGMARSLVSHGVAVWNVEYRRIGAGGGYPVTLTDTAAAIDYLQTIKTQIAPSIDLDDVVVAGHSAGGQLAVWAAAREMLTPGAMGSVPAVKPVAIVSMAGVLDMKLAVADGNKHTREFLGDPKTNAQNYAVADPIENINPKIPVTCFNGTADHVVRAHECTSFIKALKADGGVGQAILLPNAGHNVYTPNQRYWTRVQAVILDYTDDYRAIDTTAPSAPAASTPPSAPETVPPVAIAPPAPVLAAPAGAAPGASAGGGDGQPPAGVGAPVG</sequence>
<feature type="compositionally biased region" description="Polar residues" evidence="2">
    <location>
        <begin position="33"/>
        <end position="43"/>
    </location>
</feature>
<feature type="compositionally biased region" description="Pro residues" evidence="2">
    <location>
        <begin position="349"/>
        <end position="365"/>
    </location>
</feature>
<protein>
    <recommendedName>
        <fullName evidence="4">BD-FAE-like domain-containing protein</fullName>
    </recommendedName>
</protein>
<dbReference type="EMBL" id="BAABFR010000080">
    <property type="protein sequence ID" value="GAA4400502.1"/>
    <property type="molecule type" value="Genomic_DNA"/>
</dbReference>
<evidence type="ECO:0000256" key="1">
    <source>
        <dbReference type="ARBA" id="ARBA00022801"/>
    </source>
</evidence>
<dbReference type="InterPro" id="IPR050300">
    <property type="entry name" value="GDXG_lipolytic_enzyme"/>
</dbReference>
<dbReference type="Pfam" id="PF20434">
    <property type="entry name" value="BD-FAE"/>
    <property type="match status" value="1"/>
</dbReference>
<proteinExistence type="predicted"/>
<feature type="compositionally biased region" description="Low complexity" evidence="2">
    <location>
        <begin position="339"/>
        <end position="348"/>
    </location>
</feature>
<name>A0ABP8K4R7_9ACTN</name>
<evidence type="ECO:0000313" key="5">
    <source>
        <dbReference type="EMBL" id="GAA4400502.1"/>
    </source>
</evidence>
<dbReference type="PANTHER" id="PTHR48081">
    <property type="entry name" value="AB HYDROLASE SUPERFAMILY PROTEIN C4A8.06C"/>
    <property type="match status" value="1"/>
</dbReference>
<accession>A0ABP8K4R7</accession>
<dbReference type="SUPFAM" id="SSF53474">
    <property type="entry name" value="alpha/beta-Hydrolases"/>
    <property type="match status" value="1"/>
</dbReference>
<dbReference type="InterPro" id="IPR029058">
    <property type="entry name" value="AB_hydrolase_fold"/>
</dbReference>
<gene>
    <name evidence="5" type="ORF">GCM10023147_39150</name>
</gene>
<feature type="region of interest" description="Disordered" evidence="2">
    <location>
        <begin position="339"/>
        <end position="395"/>
    </location>
</feature>
<feature type="signal peptide" evidence="3">
    <location>
        <begin position="1"/>
        <end position="21"/>
    </location>
</feature>
<keyword evidence="6" id="KW-1185">Reference proteome</keyword>
<evidence type="ECO:0000256" key="3">
    <source>
        <dbReference type="SAM" id="SignalP"/>
    </source>
</evidence>
<comment type="caution">
    <text evidence="5">The sequence shown here is derived from an EMBL/GenBank/DDBJ whole genome shotgun (WGS) entry which is preliminary data.</text>
</comment>